<organism evidence="2">
    <name type="scientific">freshwater metagenome</name>
    <dbReference type="NCBI Taxonomy" id="449393"/>
    <lineage>
        <taxon>unclassified sequences</taxon>
        <taxon>metagenomes</taxon>
        <taxon>ecological metagenomes</taxon>
    </lineage>
</organism>
<dbReference type="InterPro" id="IPR037401">
    <property type="entry name" value="SnoaL-like"/>
</dbReference>
<dbReference type="Pfam" id="PF12680">
    <property type="entry name" value="SnoaL_2"/>
    <property type="match status" value="1"/>
</dbReference>
<protein>
    <submittedName>
        <fullName evidence="2">Unannotated protein</fullName>
    </submittedName>
</protein>
<dbReference type="InterPro" id="IPR032710">
    <property type="entry name" value="NTF2-like_dom_sf"/>
</dbReference>
<dbReference type="Gene3D" id="3.10.450.50">
    <property type="match status" value="1"/>
</dbReference>
<dbReference type="EMBL" id="CAEZTS010000088">
    <property type="protein sequence ID" value="CAB4581376.1"/>
    <property type="molecule type" value="Genomic_DNA"/>
</dbReference>
<sequence length="111" mass="12646">MDRSFFHRYLSAWGARDVDALMAFFTDDVVFRDTTTGHGATGSAKMRRFAEASFASYPDSHFELRTHVCDGTTFAMEWVMRPGDIPGVSFGRIIDGRIAEQRDYWDGRLLP</sequence>
<gene>
    <name evidence="2" type="ORF">UFOPK1722_01066</name>
</gene>
<name>A0A6J6EZ36_9ZZZZ</name>
<dbReference type="AlphaFoldDB" id="A0A6J6EZ36"/>
<proteinExistence type="predicted"/>
<evidence type="ECO:0000259" key="1">
    <source>
        <dbReference type="Pfam" id="PF12680"/>
    </source>
</evidence>
<evidence type="ECO:0000313" key="2">
    <source>
        <dbReference type="EMBL" id="CAB4581376.1"/>
    </source>
</evidence>
<dbReference type="SUPFAM" id="SSF54427">
    <property type="entry name" value="NTF2-like"/>
    <property type="match status" value="1"/>
</dbReference>
<reference evidence="2" key="1">
    <citation type="submission" date="2020-05" db="EMBL/GenBank/DDBJ databases">
        <authorList>
            <person name="Chiriac C."/>
            <person name="Salcher M."/>
            <person name="Ghai R."/>
            <person name="Kavagutti S V."/>
        </authorList>
    </citation>
    <scope>NUCLEOTIDE SEQUENCE</scope>
</reference>
<accession>A0A6J6EZ36</accession>
<feature type="domain" description="SnoaL-like" evidence="1">
    <location>
        <begin position="7"/>
        <end position="100"/>
    </location>
</feature>